<keyword evidence="3" id="KW-1185">Reference proteome</keyword>
<organism evidence="2 3">
    <name type="scientific">Cellvibrio polysaccharolyticus</name>
    <dbReference type="NCBI Taxonomy" id="2082724"/>
    <lineage>
        <taxon>Bacteria</taxon>
        <taxon>Pseudomonadati</taxon>
        <taxon>Pseudomonadota</taxon>
        <taxon>Gammaproteobacteria</taxon>
        <taxon>Cellvibrionales</taxon>
        <taxon>Cellvibrionaceae</taxon>
        <taxon>Cellvibrio</taxon>
    </lineage>
</organism>
<proteinExistence type="predicted"/>
<dbReference type="Proteomes" id="UP000652567">
    <property type="component" value="Unassembled WGS sequence"/>
</dbReference>
<keyword evidence="1" id="KW-1133">Transmembrane helix</keyword>
<evidence type="ECO:0000313" key="2">
    <source>
        <dbReference type="EMBL" id="MBE8715743.1"/>
    </source>
</evidence>
<feature type="transmembrane region" description="Helical" evidence="1">
    <location>
        <begin position="6"/>
        <end position="29"/>
    </location>
</feature>
<keyword evidence="1" id="KW-0812">Transmembrane</keyword>
<dbReference type="EMBL" id="PRDL01000001">
    <property type="protein sequence ID" value="MBE8715743.1"/>
    <property type="molecule type" value="Genomic_DNA"/>
</dbReference>
<accession>A0A928V0X4</accession>
<dbReference type="RefSeq" id="WP_193906316.1">
    <property type="nucleotide sequence ID" value="NZ_PRDL01000001.1"/>
</dbReference>
<dbReference type="InterPro" id="IPR058379">
    <property type="entry name" value="DUF8066"/>
</dbReference>
<sequence length="66" mass="7385">MSLTIMAMIGVVIKLGIVVFLLMMVFYFVRAQQRIAKANEQMAQSQAETARHLAALAARAKHLPRE</sequence>
<reference evidence="2" key="1">
    <citation type="submission" date="2018-07" db="EMBL/GenBank/DDBJ databases">
        <title>Genome assembly of strain Ka43.</title>
        <authorList>
            <person name="Kukolya J."/>
            <person name="Nagy I."/>
            <person name="Horvath B."/>
            <person name="Toth A."/>
        </authorList>
    </citation>
    <scope>NUCLEOTIDE SEQUENCE</scope>
    <source>
        <strain evidence="2">KB43</strain>
    </source>
</reference>
<keyword evidence="1" id="KW-0472">Membrane</keyword>
<evidence type="ECO:0000256" key="1">
    <source>
        <dbReference type="SAM" id="Phobius"/>
    </source>
</evidence>
<name>A0A928V0X4_9GAMM</name>
<dbReference type="AlphaFoldDB" id="A0A928V0X4"/>
<evidence type="ECO:0000313" key="3">
    <source>
        <dbReference type="Proteomes" id="UP000652567"/>
    </source>
</evidence>
<dbReference type="Pfam" id="PF26262">
    <property type="entry name" value="DUF8066"/>
    <property type="match status" value="1"/>
</dbReference>
<gene>
    <name evidence="2" type="ORF">C4F51_00905</name>
</gene>
<protein>
    <submittedName>
        <fullName evidence="2">Uncharacterized protein</fullName>
    </submittedName>
</protein>
<comment type="caution">
    <text evidence="2">The sequence shown here is derived from an EMBL/GenBank/DDBJ whole genome shotgun (WGS) entry which is preliminary data.</text>
</comment>